<evidence type="ECO:0000256" key="11">
    <source>
        <dbReference type="ARBA" id="ARBA00023004"/>
    </source>
</evidence>
<dbReference type="Gene3D" id="3.50.50.60">
    <property type="entry name" value="FAD/NAD(P)-binding domain"/>
    <property type="match status" value="1"/>
</dbReference>
<dbReference type="OrthoDB" id="9766632at2"/>
<dbReference type="SUPFAM" id="SSF54862">
    <property type="entry name" value="4Fe-4S ferredoxins"/>
    <property type="match status" value="1"/>
</dbReference>
<proteinExistence type="predicted"/>
<keyword evidence="11 15" id="KW-0408">Iron</keyword>
<comment type="subcellular location">
    <subcellularLocation>
        <location evidence="3">Membrane</location>
    </subcellularLocation>
</comment>
<dbReference type="PANTHER" id="PTHR10617">
    <property type="entry name" value="ELECTRON TRANSFER FLAVOPROTEIN-UBIQUINONE OXIDOREDUCTASE"/>
    <property type="match status" value="1"/>
</dbReference>
<dbReference type="AlphaFoldDB" id="A0A8B2NL71"/>
<dbReference type="PRINTS" id="PR00420">
    <property type="entry name" value="RNGMNOXGNASE"/>
</dbReference>
<sequence length="553" mass="60403">MAIERERMDYDVVIVGGGPSGLSTAIRLKQLAAEREEELSVVLVEKGSEIGAHILSGAVIDPSGLDALMPGWREDPDCPLKTEVTRDVFRYLGPAGSLSLPNFAMPSFMHNHGNFVGSLGDLCRWMGAKAEELGVEIYPGFAAADVVRDEAGTIIGVVTGDMGVARDGSEKDGYTPGMELCGKYVVLAEGVRGSLSKRIIKEFKLDEGREPQKYGLGMKEIWRVRPEVFQKGLVVHTMGWPLDNQTGGGSFMYHYGDNLMAVGFVVHLNYKNPNLDLFREFQKFKTHPDMAEYFEGATREAYGGRAISEGGYQSVPRLAFPGGCLVGCSAGFVNVPRIKGNHNAMLTGKMAAEHIVAALAEGRANDTLQSYDDAWRGSPVGRELYKVRNVKPLWSRLGTALGVAVAGAEMWVNQLIGTSPLGTLSHRGPDFAQLKPAAKCRKKEYPKVDGVIVFDRASSVYLSNTNHEEDQPVHLKVQDMELQKKSEFDVYGGPSARYCPAGVYEWDTEGTEPRYVINAQNCVHCKTCDIKDPNQNITWVPPEGGGGPNYLGM</sequence>
<evidence type="ECO:0000256" key="5">
    <source>
        <dbReference type="ARBA" id="ARBA00022630"/>
    </source>
</evidence>
<keyword evidence="14" id="KW-0472">Membrane</keyword>
<dbReference type="Proteomes" id="UP000249590">
    <property type="component" value="Unassembled WGS sequence"/>
</dbReference>
<evidence type="ECO:0000256" key="3">
    <source>
        <dbReference type="ARBA" id="ARBA00004370"/>
    </source>
</evidence>
<dbReference type="EC" id="1.5.5.1" evidence="15"/>
<reference evidence="17 18" key="1">
    <citation type="submission" date="2018-05" db="EMBL/GenBank/DDBJ databases">
        <title>Acuticoccus sediminis sp. nov., isolated from deep-sea sediment of Indian Ocean.</title>
        <authorList>
            <person name="Liu X."/>
            <person name="Lai Q."/>
            <person name="Du Y."/>
            <person name="Sun F."/>
            <person name="Zhang X."/>
            <person name="Wang S."/>
            <person name="Shao Z."/>
        </authorList>
    </citation>
    <scope>NUCLEOTIDE SEQUENCE [LARGE SCALE GENOMIC DNA]</scope>
    <source>
        <strain evidence="17 18">PTG4-2</strain>
    </source>
</reference>
<evidence type="ECO:0000256" key="12">
    <source>
        <dbReference type="ARBA" id="ARBA00023014"/>
    </source>
</evidence>
<evidence type="ECO:0000256" key="1">
    <source>
        <dbReference type="ARBA" id="ARBA00001974"/>
    </source>
</evidence>
<dbReference type="SUPFAM" id="SSF54373">
    <property type="entry name" value="FAD-linked reductases, C-terminal domain"/>
    <property type="match status" value="1"/>
</dbReference>
<comment type="caution">
    <text evidence="17">The sequence shown here is derived from an EMBL/GenBank/DDBJ whole genome shotgun (WGS) entry which is preliminary data.</text>
</comment>
<evidence type="ECO:0000256" key="6">
    <source>
        <dbReference type="ARBA" id="ARBA00022723"/>
    </source>
</evidence>
<dbReference type="Pfam" id="PF05187">
    <property type="entry name" value="Fer4_ETF_QO"/>
    <property type="match status" value="1"/>
</dbReference>
<dbReference type="InterPro" id="IPR040156">
    <property type="entry name" value="ETF-QO"/>
</dbReference>
<comment type="cofactor">
    <cofactor evidence="15">
        <name>[4Fe-4S] cluster</name>
        <dbReference type="ChEBI" id="CHEBI:49883"/>
    </cofactor>
    <text evidence="15">Binds 1 [4Fe-4S] cluster.</text>
</comment>
<comment type="cofactor">
    <cofactor evidence="1 15">
        <name>FAD</name>
        <dbReference type="ChEBI" id="CHEBI:57692"/>
    </cofactor>
</comment>
<keyword evidence="10 15" id="KW-0560">Oxidoreductase</keyword>
<keyword evidence="4 15" id="KW-0813">Transport</keyword>
<dbReference type="FunFam" id="3.30.70.20:FF:000015">
    <property type="entry name" value="Electron transfer flavoprotein-ubiquinone oxidoreductase"/>
    <property type="match status" value="1"/>
</dbReference>
<keyword evidence="7 15" id="KW-0274">FAD</keyword>
<keyword evidence="12 15" id="KW-0411">Iron-sulfur</keyword>
<comment type="catalytic activity">
    <reaction evidence="15">
        <text>a ubiquinone + reduced [electron-transfer flavoprotein] = a ubiquinol + oxidized [electron-transfer flavoprotein] + H(+)</text>
        <dbReference type="Rhea" id="RHEA:24052"/>
        <dbReference type="Rhea" id="RHEA-COMP:9565"/>
        <dbReference type="Rhea" id="RHEA-COMP:9566"/>
        <dbReference type="Rhea" id="RHEA-COMP:10685"/>
        <dbReference type="Rhea" id="RHEA-COMP:10686"/>
        <dbReference type="ChEBI" id="CHEBI:15378"/>
        <dbReference type="ChEBI" id="CHEBI:16389"/>
        <dbReference type="ChEBI" id="CHEBI:17976"/>
        <dbReference type="ChEBI" id="CHEBI:57692"/>
        <dbReference type="ChEBI" id="CHEBI:58307"/>
        <dbReference type="EC" id="1.5.5.1"/>
    </reaction>
</comment>
<evidence type="ECO:0000256" key="9">
    <source>
        <dbReference type="ARBA" id="ARBA00022982"/>
    </source>
</evidence>
<evidence type="ECO:0000256" key="4">
    <source>
        <dbReference type="ARBA" id="ARBA00022448"/>
    </source>
</evidence>
<name>A0A8B2NL71_9HYPH</name>
<keyword evidence="8" id="KW-0809">Transit peptide</keyword>
<dbReference type="InterPro" id="IPR017896">
    <property type="entry name" value="4Fe4S_Fe-S-bd"/>
</dbReference>
<evidence type="ECO:0000256" key="8">
    <source>
        <dbReference type="ARBA" id="ARBA00022946"/>
    </source>
</evidence>
<accession>A0A8B2NL71</accession>
<evidence type="ECO:0000313" key="18">
    <source>
        <dbReference type="Proteomes" id="UP000249590"/>
    </source>
</evidence>
<evidence type="ECO:0000256" key="14">
    <source>
        <dbReference type="ARBA" id="ARBA00023136"/>
    </source>
</evidence>
<dbReference type="InterPro" id="IPR049398">
    <property type="entry name" value="ETF-QO/FixC_UQ-bd"/>
</dbReference>
<evidence type="ECO:0000256" key="10">
    <source>
        <dbReference type="ARBA" id="ARBA00023002"/>
    </source>
</evidence>
<dbReference type="GO" id="GO:0051539">
    <property type="term" value="F:4 iron, 4 sulfur cluster binding"/>
    <property type="evidence" value="ECO:0007669"/>
    <property type="project" value="UniProtKB-UniRule"/>
</dbReference>
<keyword evidence="13 15" id="KW-0830">Ubiquinone</keyword>
<evidence type="ECO:0000313" key="17">
    <source>
        <dbReference type="EMBL" id="RAI00436.1"/>
    </source>
</evidence>
<keyword evidence="6 15" id="KW-0479">Metal-binding</keyword>
<dbReference type="Pfam" id="PF13450">
    <property type="entry name" value="NAD_binding_8"/>
    <property type="match status" value="1"/>
</dbReference>
<organism evidence="17 18">
    <name type="scientific">Acuticoccus sediminis</name>
    <dbReference type="NCBI Taxonomy" id="2184697"/>
    <lineage>
        <taxon>Bacteria</taxon>
        <taxon>Pseudomonadati</taxon>
        <taxon>Pseudomonadota</taxon>
        <taxon>Alphaproteobacteria</taxon>
        <taxon>Hyphomicrobiales</taxon>
        <taxon>Amorphaceae</taxon>
        <taxon>Acuticoccus</taxon>
    </lineage>
</organism>
<dbReference type="Gene3D" id="3.30.70.20">
    <property type="match status" value="1"/>
</dbReference>
<dbReference type="PANTHER" id="PTHR10617:SF107">
    <property type="entry name" value="ELECTRON TRANSFER FLAVOPROTEIN-UBIQUINONE OXIDOREDUCTASE, MITOCHONDRIAL"/>
    <property type="match status" value="1"/>
</dbReference>
<evidence type="ECO:0000256" key="7">
    <source>
        <dbReference type="ARBA" id="ARBA00022827"/>
    </source>
</evidence>
<dbReference type="EMBL" id="QHHQ01000003">
    <property type="protein sequence ID" value="RAI00436.1"/>
    <property type="molecule type" value="Genomic_DNA"/>
</dbReference>
<evidence type="ECO:0000259" key="16">
    <source>
        <dbReference type="PROSITE" id="PS51379"/>
    </source>
</evidence>
<keyword evidence="18" id="KW-1185">Reference proteome</keyword>
<gene>
    <name evidence="17" type="ORF">DLJ53_14295</name>
</gene>
<dbReference type="SUPFAM" id="SSF51905">
    <property type="entry name" value="FAD/NAD(P)-binding domain"/>
    <property type="match status" value="1"/>
</dbReference>
<protein>
    <recommendedName>
        <fullName evidence="15">Electron transfer flavoprotein-ubiquinone oxidoreductase</fullName>
        <shortName evidence="15">ETF-QO</shortName>
        <ecNumber evidence="15">1.5.5.1</ecNumber>
    </recommendedName>
</protein>
<evidence type="ECO:0000256" key="15">
    <source>
        <dbReference type="RuleBase" id="RU366068"/>
    </source>
</evidence>
<keyword evidence="9 15" id="KW-0249">Electron transport</keyword>
<keyword evidence="5 15" id="KW-0285">Flavoprotein</keyword>
<dbReference type="RefSeq" id="WP_111346369.1">
    <property type="nucleotide sequence ID" value="NZ_JAIWKD010000008.1"/>
</dbReference>
<dbReference type="GO" id="GO:0004174">
    <property type="term" value="F:electron-transferring-flavoprotein dehydrogenase activity"/>
    <property type="evidence" value="ECO:0007669"/>
    <property type="project" value="UniProtKB-UniRule"/>
</dbReference>
<dbReference type="GO" id="GO:0046872">
    <property type="term" value="F:metal ion binding"/>
    <property type="evidence" value="ECO:0007669"/>
    <property type="project" value="UniProtKB-KW"/>
</dbReference>
<dbReference type="InterPro" id="IPR007859">
    <property type="entry name" value="ETF-QO/FixX_C"/>
</dbReference>
<dbReference type="Gene3D" id="3.30.9.90">
    <property type="match status" value="1"/>
</dbReference>
<comment type="function">
    <text evidence="2 15">Accepts electrons from ETF and reduces ubiquinone.</text>
</comment>
<dbReference type="Pfam" id="PF21162">
    <property type="entry name" value="ETFQO_UQ-bd"/>
    <property type="match status" value="1"/>
</dbReference>
<dbReference type="PROSITE" id="PS51379">
    <property type="entry name" value="4FE4S_FER_2"/>
    <property type="match status" value="1"/>
</dbReference>
<dbReference type="GO" id="GO:0016020">
    <property type="term" value="C:membrane"/>
    <property type="evidence" value="ECO:0007669"/>
    <property type="project" value="UniProtKB-SubCell"/>
</dbReference>
<evidence type="ECO:0000256" key="13">
    <source>
        <dbReference type="ARBA" id="ARBA00023075"/>
    </source>
</evidence>
<dbReference type="InterPro" id="IPR036188">
    <property type="entry name" value="FAD/NAD-bd_sf"/>
</dbReference>
<feature type="domain" description="4Fe-4S ferredoxin-type" evidence="16">
    <location>
        <begin position="513"/>
        <end position="542"/>
    </location>
</feature>
<evidence type="ECO:0000256" key="2">
    <source>
        <dbReference type="ARBA" id="ARBA00002819"/>
    </source>
</evidence>